<sequence length="240" mass="28612">MERIVVRYRDREMKYRGRGYNPATPSRIVEYSLNEFQPEESFDFIYLLRDCNDPNIIGIDQTDNALIKESVRFPLNFRSRVINKCKIRSRVIKSKEIKEKISYLGEKAENERKKENIECTTKNETKDKTIEFCEFWSKLEQSPELYKDLETKTDENKQIEIGRDNKLPIKEENLKDLVKNDKTIEFLPNSELTQEFQKDPGLNGETFKENKQVLFIENESLPINEKFPIDTQKNRIRQKE</sequence>
<organism evidence="1 2">
    <name type="scientific">Meloidogyne enterolobii</name>
    <name type="common">Root-knot nematode worm</name>
    <name type="synonym">Meloidogyne mayaguensis</name>
    <dbReference type="NCBI Taxonomy" id="390850"/>
    <lineage>
        <taxon>Eukaryota</taxon>
        <taxon>Metazoa</taxon>
        <taxon>Ecdysozoa</taxon>
        <taxon>Nematoda</taxon>
        <taxon>Chromadorea</taxon>
        <taxon>Rhabditida</taxon>
        <taxon>Tylenchina</taxon>
        <taxon>Tylenchomorpha</taxon>
        <taxon>Tylenchoidea</taxon>
        <taxon>Meloidogynidae</taxon>
        <taxon>Meloidogyninae</taxon>
        <taxon>Meloidogyne</taxon>
    </lineage>
</organism>
<name>A0ACB0XS38_MELEN</name>
<keyword evidence="2" id="KW-1185">Reference proteome</keyword>
<dbReference type="Proteomes" id="UP001497535">
    <property type="component" value="Unassembled WGS sequence"/>
</dbReference>
<accession>A0ACB0XS38</accession>
<evidence type="ECO:0000313" key="2">
    <source>
        <dbReference type="Proteomes" id="UP001497535"/>
    </source>
</evidence>
<dbReference type="EMBL" id="CAVMJV010000002">
    <property type="protein sequence ID" value="CAK5014829.1"/>
    <property type="molecule type" value="Genomic_DNA"/>
</dbReference>
<protein>
    <submittedName>
        <fullName evidence="1">Uncharacterized protein</fullName>
    </submittedName>
</protein>
<reference evidence="1" key="1">
    <citation type="submission" date="2023-11" db="EMBL/GenBank/DDBJ databases">
        <authorList>
            <person name="Poullet M."/>
        </authorList>
    </citation>
    <scope>NUCLEOTIDE SEQUENCE</scope>
    <source>
        <strain evidence="1">E1834</strain>
    </source>
</reference>
<gene>
    <name evidence="1" type="ORF">MENTE1834_LOCUS2826</name>
</gene>
<proteinExistence type="predicted"/>
<evidence type="ECO:0000313" key="1">
    <source>
        <dbReference type="EMBL" id="CAK5014829.1"/>
    </source>
</evidence>
<comment type="caution">
    <text evidence="1">The sequence shown here is derived from an EMBL/GenBank/DDBJ whole genome shotgun (WGS) entry which is preliminary data.</text>
</comment>